<keyword evidence="2" id="KW-1185">Reference proteome</keyword>
<gene>
    <name evidence="1" type="ORF">ACAOBT_LOCUS34122</name>
</gene>
<dbReference type="AlphaFoldDB" id="A0A9P0MEA9"/>
<sequence length="34" mass="3644">MAVMVSSIIPSISMYTTCNRLAVMASIGKKQLAK</sequence>
<accession>A0A9P0MEA9</accession>
<organism evidence="1 2">
    <name type="scientific">Acanthoscelides obtectus</name>
    <name type="common">Bean weevil</name>
    <name type="synonym">Bruchus obtectus</name>
    <dbReference type="NCBI Taxonomy" id="200917"/>
    <lineage>
        <taxon>Eukaryota</taxon>
        <taxon>Metazoa</taxon>
        <taxon>Ecdysozoa</taxon>
        <taxon>Arthropoda</taxon>
        <taxon>Hexapoda</taxon>
        <taxon>Insecta</taxon>
        <taxon>Pterygota</taxon>
        <taxon>Neoptera</taxon>
        <taxon>Endopterygota</taxon>
        <taxon>Coleoptera</taxon>
        <taxon>Polyphaga</taxon>
        <taxon>Cucujiformia</taxon>
        <taxon>Chrysomeloidea</taxon>
        <taxon>Chrysomelidae</taxon>
        <taxon>Bruchinae</taxon>
        <taxon>Bruchini</taxon>
        <taxon>Acanthoscelides</taxon>
    </lineage>
</organism>
<dbReference type="Proteomes" id="UP001152888">
    <property type="component" value="Unassembled WGS sequence"/>
</dbReference>
<dbReference type="EMBL" id="CAKOFQ010008494">
    <property type="protein sequence ID" value="CAH2014434.1"/>
    <property type="molecule type" value="Genomic_DNA"/>
</dbReference>
<reference evidence="1" key="1">
    <citation type="submission" date="2022-03" db="EMBL/GenBank/DDBJ databases">
        <authorList>
            <person name="Sayadi A."/>
        </authorList>
    </citation>
    <scope>NUCLEOTIDE SEQUENCE</scope>
</reference>
<name>A0A9P0MEA9_ACAOB</name>
<protein>
    <submittedName>
        <fullName evidence="1">Uncharacterized protein</fullName>
    </submittedName>
</protein>
<comment type="caution">
    <text evidence="1">The sequence shown here is derived from an EMBL/GenBank/DDBJ whole genome shotgun (WGS) entry which is preliminary data.</text>
</comment>
<proteinExistence type="predicted"/>
<evidence type="ECO:0000313" key="1">
    <source>
        <dbReference type="EMBL" id="CAH2014434.1"/>
    </source>
</evidence>
<evidence type="ECO:0000313" key="2">
    <source>
        <dbReference type="Proteomes" id="UP001152888"/>
    </source>
</evidence>